<evidence type="ECO:0000313" key="2">
    <source>
        <dbReference type="EMBL" id="VYT62083.1"/>
    </source>
</evidence>
<organism evidence="2">
    <name type="scientific">Eggerthella lenta</name>
    <name type="common">Eubacterium lentum</name>
    <dbReference type="NCBI Taxonomy" id="84112"/>
    <lineage>
        <taxon>Bacteria</taxon>
        <taxon>Bacillati</taxon>
        <taxon>Actinomycetota</taxon>
        <taxon>Coriobacteriia</taxon>
        <taxon>Eggerthellales</taxon>
        <taxon>Eggerthellaceae</taxon>
        <taxon>Eggerthella</taxon>
    </lineage>
</organism>
<reference evidence="2" key="1">
    <citation type="submission" date="2019-11" db="EMBL/GenBank/DDBJ databases">
        <authorList>
            <person name="Feng L."/>
        </authorList>
    </citation>
    <scope>NUCLEOTIDE SEQUENCE</scope>
    <source>
        <strain evidence="2">ElentaLFYP107</strain>
    </source>
</reference>
<dbReference type="EMBL" id="CACRTT010000002">
    <property type="protein sequence ID" value="VYT62083.1"/>
    <property type="molecule type" value="Genomic_DNA"/>
</dbReference>
<protein>
    <submittedName>
        <fullName evidence="2">Uncharacterized protein</fullName>
    </submittedName>
</protein>
<proteinExistence type="predicted"/>
<keyword evidence="1" id="KW-0472">Membrane</keyword>
<name>A0A6N2Y7C8_EGGLN</name>
<evidence type="ECO:0000256" key="1">
    <source>
        <dbReference type="SAM" id="Phobius"/>
    </source>
</evidence>
<accession>A0A6N2Y7C8</accession>
<sequence length="41" mass="4650">MTVLGIASLAILLLEFATRVIELFLVIRSALLTRRGKERHK</sequence>
<dbReference type="AlphaFoldDB" id="A0A6N2Y7C8"/>
<keyword evidence="1" id="KW-0812">Transmembrane</keyword>
<feature type="transmembrane region" description="Helical" evidence="1">
    <location>
        <begin position="6"/>
        <end position="31"/>
    </location>
</feature>
<gene>
    <name evidence="2" type="ORF">ELLFYP107_01113</name>
</gene>
<keyword evidence="1" id="KW-1133">Transmembrane helix</keyword>